<reference evidence="2 3" key="1">
    <citation type="submission" date="2018-08" db="EMBL/GenBank/DDBJ databases">
        <title>Erythrobacter zhengii sp.nov., a bacterium isolated from deep-sea sediment.</title>
        <authorList>
            <person name="Fang C."/>
            <person name="Wu Y.-H."/>
            <person name="Sun C."/>
            <person name="Wang H."/>
            <person name="Cheng H."/>
            <person name="Meng F.-X."/>
            <person name="Wang C.-S."/>
            <person name="Xu X.-W."/>
        </authorList>
    </citation>
    <scope>NUCLEOTIDE SEQUENCE [LARGE SCALE GENOMIC DNA]</scope>
    <source>
        <strain evidence="2 3">CCTCC AB 2015396</strain>
    </source>
</reference>
<organism evidence="2 3">
    <name type="scientific">Aurantiacibacter xanthus</name>
    <dbReference type="NCBI Taxonomy" id="1784712"/>
    <lineage>
        <taxon>Bacteria</taxon>
        <taxon>Pseudomonadati</taxon>
        <taxon>Pseudomonadota</taxon>
        <taxon>Alphaproteobacteria</taxon>
        <taxon>Sphingomonadales</taxon>
        <taxon>Erythrobacteraceae</taxon>
        <taxon>Aurantiacibacter</taxon>
    </lineage>
</organism>
<keyword evidence="3" id="KW-1185">Reference proteome</keyword>
<name>A0A3A1P591_9SPHN</name>
<dbReference type="InterPro" id="IPR011928">
    <property type="entry name" value="Phage_phiJL001_Gp84"/>
</dbReference>
<accession>A0A3A1P591</accession>
<protein>
    <submittedName>
        <fullName evidence="2">DUF2163 domain-containing protein</fullName>
    </submittedName>
</protein>
<dbReference type="EMBL" id="QXFM01000099">
    <property type="protein sequence ID" value="RIV85334.1"/>
    <property type="molecule type" value="Genomic_DNA"/>
</dbReference>
<dbReference type="RefSeq" id="WP_119592961.1">
    <property type="nucleotide sequence ID" value="NZ_QXFM01000099.1"/>
</dbReference>
<evidence type="ECO:0000313" key="3">
    <source>
        <dbReference type="Proteomes" id="UP000265366"/>
    </source>
</evidence>
<evidence type="ECO:0000259" key="1">
    <source>
        <dbReference type="Pfam" id="PF09356"/>
    </source>
</evidence>
<gene>
    <name evidence="2" type="ORF">D2V17_10725</name>
</gene>
<dbReference type="InterPro" id="IPR018964">
    <property type="entry name" value="Phage_phiJL001_Gp84_C"/>
</dbReference>
<comment type="caution">
    <text evidence="2">The sequence shown here is derived from an EMBL/GenBank/DDBJ whole genome shotgun (WGS) entry which is preliminary data.</text>
</comment>
<sequence length="273" mass="29366">MSRVFFAQPLETVATYWRIMRRDGVALGFTSHNRDLMFAGIRHLAAPGMVPSSIRRSADLSSELVEMEGILSHCAITPADLRMGRYDGAVIEVGVVDWESLEHSALFAGEVASVSENGESFEASLQSAKTLFERDLVPRTSPTCRARFCDRDCGLSLARFTHLVRMATINSETGSITCTGLPAGEMIVGGRLRWIDGPQAGVTMRIMAASGSELTLDRDLVAGLAAGDRAEVIESCDHTIATCAARFGNAANFRGEPFMPGNDLLTRYGTGGA</sequence>
<dbReference type="Pfam" id="PF09356">
    <property type="entry name" value="Phage_BR0599"/>
    <property type="match status" value="1"/>
</dbReference>
<proteinExistence type="predicted"/>
<dbReference type="Proteomes" id="UP000265366">
    <property type="component" value="Unassembled WGS sequence"/>
</dbReference>
<dbReference type="NCBIfam" id="TIGR02218">
    <property type="entry name" value="phg_TIGR02218"/>
    <property type="match status" value="1"/>
</dbReference>
<dbReference type="AlphaFoldDB" id="A0A3A1P591"/>
<dbReference type="OrthoDB" id="1633386at2"/>
<dbReference type="Pfam" id="PF09931">
    <property type="entry name" value="Phage_phiJL001_Gp84_N"/>
    <property type="match status" value="1"/>
</dbReference>
<feature type="domain" description="Bacteriophage phiJL001 Gp84 C-terminal" evidence="1">
    <location>
        <begin position="189"/>
        <end position="263"/>
    </location>
</feature>
<evidence type="ECO:0000313" key="2">
    <source>
        <dbReference type="EMBL" id="RIV85334.1"/>
    </source>
</evidence>